<sequence>MSASMNVLVATAEREVYRGKCTFLVAPGVAGELGIMPKHSPLIAQLCAGELRITKGVDEVDEVFVSGGFVEVQPDMITVLADSAERASDVDEAQAVEAQRKARELVESKDGETDLARAEAELAITVARLDWLKKKKKH</sequence>
<keyword evidence="6 10" id="KW-0406">Ion transport</keyword>
<dbReference type="SUPFAM" id="SSF51344">
    <property type="entry name" value="Epsilon subunit of F1F0-ATP synthase N-terminal domain"/>
    <property type="match status" value="1"/>
</dbReference>
<feature type="domain" description="ATP synthase F1 complex delta/epsilon subunit N-terminal" evidence="13">
    <location>
        <begin position="5"/>
        <end position="84"/>
    </location>
</feature>
<dbReference type="AlphaFoldDB" id="A0A5R9GVR8"/>
<dbReference type="InterPro" id="IPR020546">
    <property type="entry name" value="ATP_synth_F1_dsu/esu_N"/>
</dbReference>
<dbReference type="EMBL" id="VBRY01000003">
    <property type="protein sequence ID" value="TLS68217.1"/>
    <property type="molecule type" value="Genomic_DNA"/>
</dbReference>
<dbReference type="InterPro" id="IPR036794">
    <property type="entry name" value="ATP_F1_dsu/esu_C_sf"/>
</dbReference>
<dbReference type="HAMAP" id="MF_00530">
    <property type="entry name" value="ATP_synth_epsil_bac"/>
    <property type="match status" value="1"/>
</dbReference>
<dbReference type="GO" id="GO:0005524">
    <property type="term" value="F:ATP binding"/>
    <property type="evidence" value="ECO:0007669"/>
    <property type="project" value="UniProtKB-UniRule"/>
</dbReference>
<dbReference type="RefSeq" id="WP_138238552.1">
    <property type="nucleotide sequence ID" value="NZ_VBRY01000003.1"/>
</dbReference>
<keyword evidence="10" id="KW-0375">Hydrogen ion transport</keyword>
<dbReference type="Gene3D" id="2.60.15.10">
    <property type="entry name" value="F0F1 ATP synthase delta/epsilon subunit, N-terminal"/>
    <property type="match status" value="1"/>
</dbReference>
<dbReference type="GO" id="GO:0045259">
    <property type="term" value="C:proton-transporting ATP synthase complex"/>
    <property type="evidence" value="ECO:0007669"/>
    <property type="project" value="UniProtKB-KW"/>
</dbReference>
<comment type="function">
    <text evidence="1 10">Produces ATP from ADP in the presence of a proton gradient across the membrane.</text>
</comment>
<evidence type="ECO:0000259" key="12">
    <source>
        <dbReference type="Pfam" id="PF00401"/>
    </source>
</evidence>
<evidence type="ECO:0000256" key="8">
    <source>
        <dbReference type="ARBA" id="ARBA00023196"/>
    </source>
</evidence>
<comment type="subunit">
    <text evidence="4 10 11">F-type ATPases have 2 components, CF(1) - the catalytic core - and CF(0) - the membrane proton channel. CF(1) has five subunits: alpha(3), beta(3), gamma(1), delta(1), epsilon(1). CF(0) has three main subunits: a, b and c.</text>
</comment>
<keyword evidence="15" id="KW-1185">Reference proteome</keyword>
<dbReference type="OrthoDB" id="9791445at2"/>
<accession>A0A5R9GVR8</accession>
<evidence type="ECO:0000256" key="3">
    <source>
        <dbReference type="ARBA" id="ARBA00005712"/>
    </source>
</evidence>
<dbReference type="GO" id="GO:0046933">
    <property type="term" value="F:proton-transporting ATP synthase activity, rotational mechanism"/>
    <property type="evidence" value="ECO:0007669"/>
    <property type="project" value="UniProtKB-UniRule"/>
</dbReference>
<evidence type="ECO:0000256" key="7">
    <source>
        <dbReference type="ARBA" id="ARBA00023136"/>
    </source>
</evidence>
<dbReference type="InterPro" id="IPR036771">
    <property type="entry name" value="ATPsynth_dsu/esu_N"/>
</dbReference>
<dbReference type="Pfam" id="PF00401">
    <property type="entry name" value="ATP-synt_DE"/>
    <property type="match status" value="1"/>
</dbReference>
<proteinExistence type="inferred from homology"/>
<evidence type="ECO:0000256" key="11">
    <source>
        <dbReference type="RuleBase" id="RU003656"/>
    </source>
</evidence>
<evidence type="ECO:0000256" key="2">
    <source>
        <dbReference type="ARBA" id="ARBA00004202"/>
    </source>
</evidence>
<protein>
    <recommendedName>
        <fullName evidence="10">ATP synthase epsilon chain</fullName>
    </recommendedName>
    <alternativeName>
        <fullName evidence="10">ATP synthase F1 sector epsilon subunit</fullName>
    </alternativeName>
    <alternativeName>
        <fullName evidence="10">F-ATPase epsilon subunit</fullName>
    </alternativeName>
</protein>
<dbReference type="PANTHER" id="PTHR13822">
    <property type="entry name" value="ATP SYNTHASE DELTA/EPSILON CHAIN"/>
    <property type="match status" value="1"/>
</dbReference>
<evidence type="ECO:0000256" key="9">
    <source>
        <dbReference type="ARBA" id="ARBA00023310"/>
    </source>
</evidence>
<evidence type="ECO:0000256" key="5">
    <source>
        <dbReference type="ARBA" id="ARBA00022448"/>
    </source>
</evidence>
<keyword evidence="7 10" id="KW-0472">Membrane</keyword>
<keyword evidence="10" id="KW-1003">Cell membrane</keyword>
<evidence type="ECO:0000256" key="6">
    <source>
        <dbReference type="ARBA" id="ARBA00023065"/>
    </source>
</evidence>
<evidence type="ECO:0000256" key="1">
    <source>
        <dbReference type="ARBA" id="ARBA00003543"/>
    </source>
</evidence>
<dbReference type="GO" id="GO:0005886">
    <property type="term" value="C:plasma membrane"/>
    <property type="evidence" value="ECO:0007669"/>
    <property type="project" value="UniProtKB-SubCell"/>
</dbReference>
<keyword evidence="5 10" id="KW-0813">Transport</keyword>
<evidence type="ECO:0000256" key="10">
    <source>
        <dbReference type="HAMAP-Rule" id="MF_00530"/>
    </source>
</evidence>
<dbReference type="PANTHER" id="PTHR13822:SF10">
    <property type="entry name" value="ATP SYNTHASE EPSILON CHAIN, CHLOROPLASTIC"/>
    <property type="match status" value="1"/>
</dbReference>
<organism evidence="14 15">
    <name type="scientific">Mariprofundus erugo</name>
    <dbReference type="NCBI Taxonomy" id="2528639"/>
    <lineage>
        <taxon>Bacteria</taxon>
        <taxon>Pseudomonadati</taxon>
        <taxon>Pseudomonadota</taxon>
        <taxon>Candidatius Mariprofundia</taxon>
        <taxon>Mariprofundales</taxon>
        <taxon>Mariprofundaceae</taxon>
        <taxon>Mariprofundus</taxon>
    </lineage>
</organism>
<dbReference type="Proteomes" id="UP000306585">
    <property type="component" value="Unassembled WGS sequence"/>
</dbReference>
<comment type="similarity">
    <text evidence="3 10 11">Belongs to the ATPase epsilon chain family.</text>
</comment>
<comment type="subcellular location">
    <subcellularLocation>
        <location evidence="2 10">Cell membrane</location>
        <topology evidence="2 10">Peripheral membrane protein</topology>
    </subcellularLocation>
</comment>
<dbReference type="InterPro" id="IPR020547">
    <property type="entry name" value="ATP_synth_F1_esu_C"/>
</dbReference>
<dbReference type="NCBIfam" id="TIGR01216">
    <property type="entry name" value="ATP_synt_epsi"/>
    <property type="match status" value="1"/>
</dbReference>
<keyword evidence="9 10" id="KW-0066">ATP synthesis</keyword>
<dbReference type="CDD" id="cd12152">
    <property type="entry name" value="F1-ATPase_delta"/>
    <property type="match status" value="1"/>
</dbReference>
<keyword evidence="8 10" id="KW-0139">CF(1)</keyword>
<feature type="domain" description="ATP synthase epsilon subunit C-terminal" evidence="12">
    <location>
        <begin position="89"/>
        <end position="130"/>
    </location>
</feature>
<evidence type="ECO:0000259" key="13">
    <source>
        <dbReference type="Pfam" id="PF02823"/>
    </source>
</evidence>
<name>A0A5R9GVR8_9PROT</name>
<evidence type="ECO:0000313" key="14">
    <source>
        <dbReference type="EMBL" id="TLS68217.1"/>
    </source>
</evidence>
<evidence type="ECO:0000256" key="4">
    <source>
        <dbReference type="ARBA" id="ARBA00011648"/>
    </source>
</evidence>
<dbReference type="NCBIfam" id="NF001847">
    <property type="entry name" value="PRK00571.1-4"/>
    <property type="match status" value="1"/>
</dbReference>
<dbReference type="InterPro" id="IPR001469">
    <property type="entry name" value="ATP_synth_F1_dsu/esu"/>
</dbReference>
<evidence type="ECO:0000313" key="15">
    <source>
        <dbReference type="Proteomes" id="UP000306585"/>
    </source>
</evidence>
<comment type="caution">
    <text evidence="14">The sequence shown here is derived from an EMBL/GenBank/DDBJ whole genome shotgun (WGS) entry which is preliminary data.</text>
</comment>
<reference evidence="14 15" key="1">
    <citation type="journal article" date="2019" name="Appl. Environ. Microbiol.">
        <title>Environmental Evidence and Genomic Insight of Iron-oxidizing Bacteria Preference Towards More Corrosion Resistant Stainless Steel at Higher Salinities.</title>
        <authorList>
            <person name="Garrison C.E."/>
            <person name="Price K.A."/>
            <person name="Field E.K."/>
        </authorList>
    </citation>
    <scope>NUCLEOTIDE SEQUENCE [LARGE SCALE GENOMIC DNA]</scope>
    <source>
        <strain evidence="14 15">P3</strain>
    </source>
</reference>
<dbReference type="Gene3D" id="1.20.5.440">
    <property type="entry name" value="ATP synthase delta/epsilon subunit, C-terminal domain"/>
    <property type="match status" value="1"/>
</dbReference>
<dbReference type="SUPFAM" id="SSF46604">
    <property type="entry name" value="Epsilon subunit of F1F0-ATP synthase C-terminal domain"/>
    <property type="match status" value="1"/>
</dbReference>
<dbReference type="Pfam" id="PF02823">
    <property type="entry name" value="ATP-synt_DE_N"/>
    <property type="match status" value="1"/>
</dbReference>
<gene>
    <name evidence="10" type="primary">atpC</name>
    <name evidence="14" type="ORF">FEF65_04270</name>
</gene>